<dbReference type="AlphaFoldDB" id="A0A072PRC7"/>
<proteinExistence type="predicted"/>
<reference evidence="1 2" key="1">
    <citation type="submission" date="2013-03" db="EMBL/GenBank/DDBJ databases">
        <title>The Genome Sequence of Exophiala aquamarina CBS 119918.</title>
        <authorList>
            <consortium name="The Broad Institute Genomics Platform"/>
            <person name="Cuomo C."/>
            <person name="de Hoog S."/>
            <person name="Gorbushina A."/>
            <person name="Walker B."/>
            <person name="Young S.K."/>
            <person name="Zeng Q."/>
            <person name="Gargeya S."/>
            <person name="Fitzgerald M."/>
            <person name="Haas B."/>
            <person name="Abouelleil A."/>
            <person name="Allen A.W."/>
            <person name="Alvarado L."/>
            <person name="Arachchi H.M."/>
            <person name="Berlin A.M."/>
            <person name="Chapman S.B."/>
            <person name="Gainer-Dewar J."/>
            <person name="Goldberg J."/>
            <person name="Griggs A."/>
            <person name="Gujja S."/>
            <person name="Hansen M."/>
            <person name="Howarth C."/>
            <person name="Imamovic A."/>
            <person name="Ireland A."/>
            <person name="Larimer J."/>
            <person name="McCowan C."/>
            <person name="Murphy C."/>
            <person name="Pearson M."/>
            <person name="Poon T.W."/>
            <person name="Priest M."/>
            <person name="Roberts A."/>
            <person name="Saif S."/>
            <person name="Shea T."/>
            <person name="Sisk P."/>
            <person name="Sykes S."/>
            <person name="Wortman J."/>
            <person name="Nusbaum C."/>
            <person name="Birren B."/>
        </authorList>
    </citation>
    <scope>NUCLEOTIDE SEQUENCE [LARGE SCALE GENOMIC DNA]</scope>
    <source>
        <strain evidence="1 2">CBS 119918</strain>
    </source>
</reference>
<accession>A0A072PRC7</accession>
<name>A0A072PRC7_9EURO</name>
<dbReference type="GeneID" id="25278384"/>
<dbReference type="OrthoDB" id="6119954at2759"/>
<dbReference type="EMBL" id="AMGV01000002">
    <property type="protein sequence ID" value="KEF61878.1"/>
    <property type="molecule type" value="Genomic_DNA"/>
</dbReference>
<dbReference type="VEuPathDB" id="FungiDB:A1O9_03450"/>
<comment type="caution">
    <text evidence="1">The sequence shown here is derived from an EMBL/GenBank/DDBJ whole genome shotgun (WGS) entry which is preliminary data.</text>
</comment>
<gene>
    <name evidence="1" type="ORF">A1O9_03450</name>
</gene>
<dbReference type="HOGENOM" id="CLU_2223803_0_0_1"/>
<evidence type="ECO:0008006" key="3">
    <source>
        <dbReference type="Google" id="ProtNLM"/>
    </source>
</evidence>
<dbReference type="InterPro" id="IPR052030">
    <property type="entry name" value="Peptidase_M20/M20A_hydrolases"/>
</dbReference>
<dbReference type="Gene3D" id="3.40.630.10">
    <property type="entry name" value="Zn peptidases"/>
    <property type="match status" value="1"/>
</dbReference>
<organism evidence="1 2">
    <name type="scientific">Exophiala aquamarina CBS 119918</name>
    <dbReference type="NCBI Taxonomy" id="1182545"/>
    <lineage>
        <taxon>Eukaryota</taxon>
        <taxon>Fungi</taxon>
        <taxon>Dikarya</taxon>
        <taxon>Ascomycota</taxon>
        <taxon>Pezizomycotina</taxon>
        <taxon>Eurotiomycetes</taxon>
        <taxon>Chaetothyriomycetidae</taxon>
        <taxon>Chaetothyriales</taxon>
        <taxon>Herpotrichiellaceae</taxon>
        <taxon>Exophiala</taxon>
    </lineage>
</organism>
<dbReference type="GO" id="GO:0016805">
    <property type="term" value="F:dipeptidase activity"/>
    <property type="evidence" value="ECO:0007669"/>
    <property type="project" value="TreeGrafter"/>
</dbReference>
<dbReference type="RefSeq" id="XP_013264468.1">
    <property type="nucleotide sequence ID" value="XM_013409014.1"/>
</dbReference>
<dbReference type="PANTHER" id="PTHR30575:SF0">
    <property type="entry name" value="XAA-ARG DIPEPTIDASE"/>
    <property type="match status" value="1"/>
</dbReference>
<evidence type="ECO:0000313" key="1">
    <source>
        <dbReference type="EMBL" id="KEF61878.1"/>
    </source>
</evidence>
<evidence type="ECO:0000313" key="2">
    <source>
        <dbReference type="Proteomes" id="UP000027920"/>
    </source>
</evidence>
<sequence>MTIARRFTQNMSAIGRTFLADGRDLPIGASTDMDIAGNVCYEVPSFHGFFSVGPEIPGASPHNPEFAIAAGTRSAYLLAMDSAKGMAMTAYDILSDDEVAAEAWEEFRNEFRQ</sequence>
<keyword evidence="2" id="KW-1185">Reference proteome</keyword>
<dbReference type="Proteomes" id="UP000027920">
    <property type="component" value="Unassembled WGS sequence"/>
</dbReference>
<dbReference type="PANTHER" id="PTHR30575">
    <property type="entry name" value="PEPTIDASE M20"/>
    <property type="match status" value="1"/>
</dbReference>
<protein>
    <recommendedName>
        <fullName evidence="3">Amidohydrolase</fullName>
    </recommendedName>
</protein>